<dbReference type="OrthoDB" id="332009at2"/>
<accession>A0A833H1D9</accession>
<evidence type="ECO:0000313" key="1">
    <source>
        <dbReference type="EMBL" id="KAB2932421.1"/>
    </source>
</evidence>
<gene>
    <name evidence="1" type="ORF">F9K24_10865</name>
</gene>
<reference evidence="1 2" key="1">
    <citation type="submission" date="2019-10" db="EMBL/GenBank/DDBJ databases">
        <title>Extracellular Electron Transfer in a Candidatus Methanoperedens spp. Enrichment Culture.</title>
        <authorList>
            <person name="Berger S."/>
            <person name="Rangel Shaw D."/>
            <person name="Berben T."/>
            <person name="In 'T Zandt M."/>
            <person name="Frank J."/>
            <person name="Reimann J."/>
            <person name="Jetten M.S.M."/>
            <person name="Welte C.U."/>
        </authorList>
    </citation>
    <scope>NUCLEOTIDE SEQUENCE [LARGE SCALE GENOMIC DNA]</scope>
    <source>
        <strain evidence="1">SB12</strain>
    </source>
</reference>
<dbReference type="AlphaFoldDB" id="A0A833H1D9"/>
<dbReference type="RefSeq" id="WP_002770880.1">
    <property type="nucleotide sequence ID" value="NZ_JQDG01000026.1"/>
</dbReference>
<dbReference type="EMBL" id="WBUI01000009">
    <property type="protein sequence ID" value="KAB2932421.1"/>
    <property type="molecule type" value="Genomic_DNA"/>
</dbReference>
<organism evidence="1 2">
    <name type="scientific">Leptonema illini</name>
    <dbReference type="NCBI Taxonomy" id="183"/>
    <lineage>
        <taxon>Bacteria</taxon>
        <taxon>Pseudomonadati</taxon>
        <taxon>Spirochaetota</taxon>
        <taxon>Spirochaetia</taxon>
        <taxon>Leptospirales</taxon>
        <taxon>Leptospiraceae</taxon>
        <taxon>Leptonema</taxon>
    </lineage>
</organism>
<proteinExistence type="predicted"/>
<dbReference type="Proteomes" id="UP000460298">
    <property type="component" value="Unassembled WGS sequence"/>
</dbReference>
<name>A0A833H1D9_9LEPT</name>
<protein>
    <submittedName>
        <fullName evidence="1">Uncharacterized protein</fullName>
    </submittedName>
</protein>
<sequence>MKETLEKDREVLDEEFGYDPVVLRKQGITANDHRDISSFKRKIIDDRYMEHAINRIAMELSHFLSK</sequence>
<comment type="caution">
    <text evidence="1">The sequence shown here is derived from an EMBL/GenBank/DDBJ whole genome shotgun (WGS) entry which is preliminary data.</text>
</comment>
<evidence type="ECO:0000313" key="2">
    <source>
        <dbReference type="Proteomes" id="UP000460298"/>
    </source>
</evidence>